<dbReference type="Gene3D" id="3.20.20.300">
    <property type="entry name" value="Glycoside hydrolase, family 3, N-terminal domain"/>
    <property type="match status" value="1"/>
</dbReference>
<dbReference type="FunFam" id="2.60.40.10:FF:000495">
    <property type="entry name" value="Periplasmic beta-glucosidase"/>
    <property type="match status" value="1"/>
</dbReference>
<dbReference type="SUPFAM" id="SSF51445">
    <property type="entry name" value="(Trans)glycosidases"/>
    <property type="match status" value="1"/>
</dbReference>
<evidence type="ECO:0000256" key="4">
    <source>
        <dbReference type="ARBA" id="ARBA00022801"/>
    </source>
</evidence>
<keyword evidence="9" id="KW-1185">Reference proteome</keyword>
<evidence type="ECO:0000256" key="2">
    <source>
        <dbReference type="ARBA" id="ARBA00005336"/>
    </source>
</evidence>
<dbReference type="SUPFAM" id="SSF52279">
    <property type="entry name" value="Beta-D-glucan exohydrolase, C-terminal domain"/>
    <property type="match status" value="1"/>
</dbReference>
<dbReference type="InterPro" id="IPR050288">
    <property type="entry name" value="Cellulose_deg_GH3"/>
</dbReference>
<dbReference type="Gene3D" id="2.60.40.10">
    <property type="entry name" value="Immunoglobulins"/>
    <property type="match status" value="1"/>
</dbReference>
<comment type="catalytic activity">
    <reaction evidence="1 6">
        <text>Hydrolysis of terminal, non-reducing beta-D-glucosyl residues with release of beta-D-glucose.</text>
        <dbReference type="EC" id="3.2.1.21"/>
    </reaction>
</comment>
<reference evidence="8 9" key="1">
    <citation type="journal article" date="2016" name="Proc. Natl. Acad. Sci. U.S.A.">
        <title>Comparative genomics of biotechnologically important yeasts.</title>
        <authorList>
            <person name="Riley R."/>
            <person name="Haridas S."/>
            <person name="Wolfe K.H."/>
            <person name="Lopes M.R."/>
            <person name="Hittinger C.T."/>
            <person name="Goeker M."/>
            <person name="Salamov A.A."/>
            <person name="Wisecaver J.H."/>
            <person name="Long T.M."/>
            <person name="Calvey C.H."/>
            <person name="Aerts A.L."/>
            <person name="Barry K.W."/>
            <person name="Choi C."/>
            <person name="Clum A."/>
            <person name="Coughlan A.Y."/>
            <person name="Deshpande S."/>
            <person name="Douglass A.P."/>
            <person name="Hanson S.J."/>
            <person name="Klenk H.-P."/>
            <person name="LaButti K.M."/>
            <person name="Lapidus A."/>
            <person name="Lindquist E.A."/>
            <person name="Lipzen A.M."/>
            <person name="Meier-Kolthoff J.P."/>
            <person name="Ohm R.A."/>
            <person name="Otillar R.P."/>
            <person name="Pangilinan J.L."/>
            <person name="Peng Y."/>
            <person name="Rokas A."/>
            <person name="Rosa C.A."/>
            <person name="Scheuner C."/>
            <person name="Sibirny A.A."/>
            <person name="Slot J.C."/>
            <person name="Stielow J.B."/>
            <person name="Sun H."/>
            <person name="Kurtzman C.P."/>
            <person name="Blackwell M."/>
            <person name="Grigoriev I.V."/>
            <person name="Jeffries T.W."/>
        </authorList>
    </citation>
    <scope>NUCLEOTIDE SEQUENCE [LARGE SCALE GENOMIC DNA]</scope>
    <source>
        <strain evidence="8 9">NRRL Y-11557</strain>
    </source>
</reference>
<dbReference type="UniPathway" id="UPA00696"/>
<dbReference type="InterPro" id="IPR026891">
    <property type="entry name" value="Fn3-like"/>
</dbReference>
<evidence type="ECO:0000256" key="6">
    <source>
        <dbReference type="RuleBase" id="RU361161"/>
    </source>
</evidence>
<dbReference type="InterPro" id="IPR013783">
    <property type="entry name" value="Ig-like_fold"/>
</dbReference>
<dbReference type="InterPro" id="IPR036881">
    <property type="entry name" value="Glyco_hydro_3_C_sf"/>
</dbReference>
<accession>A0A1E3Q6U6</accession>
<dbReference type="Gene3D" id="3.40.50.1700">
    <property type="entry name" value="Glycoside hydrolase family 3 C-terminal domain"/>
    <property type="match status" value="1"/>
</dbReference>
<dbReference type="PRINTS" id="PR00133">
    <property type="entry name" value="GLHYDRLASE3"/>
</dbReference>
<keyword evidence="6" id="KW-0119">Carbohydrate metabolism</keyword>
<dbReference type="Proteomes" id="UP000094385">
    <property type="component" value="Unassembled WGS sequence"/>
</dbReference>
<dbReference type="InterPro" id="IPR017853">
    <property type="entry name" value="GH"/>
</dbReference>
<evidence type="ECO:0000259" key="7">
    <source>
        <dbReference type="PROSITE" id="PS51820"/>
    </source>
</evidence>
<dbReference type="InterPro" id="IPR011658">
    <property type="entry name" value="PA14_dom"/>
</dbReference>
<dbReference type="PANTHER" id="PTHR42715:SF27">
    <property type="entry name" value="BETA-GLUCOSIDASE-RELATED"/>
    <property type="match status" value="1"/>
</dbReference>
<dbReference type="OrthoDB" id="47059at2759"/>
<dbReference type="Pfam" id="PF00933">
    <property type="entry name" value="Glyco_hydro_3"/>
    <property type="match status" value="1"/>
</dbReference>
<dbReference type="PANTHER" id="PTHR42715">
    <property type="entry name" value="BETA-GLUCOSIDASE"/>
    <property type="match status" value="1"/>
</dbReference>
<dbReference type="SMART" id="SM00758">
    <property type="entry name" value="PA14"/>
    <property type="match status" value="1"/>
</dbReference>
<dbReference type="InterPro" id="IPR037524">
    <property type="entry name" value="PA14/GLEYA"/>
</dbReference>
<dbReference type="InterPro" id="IPR019800">
    <property type="entry name" value="Glyco_hydro_3_AS"/>
</dbReference>
<dbReference type="AlphaFoldDB" id="A0A1E3Q6U6"/>
<comment type="pathway">
    <text evidence="6">Glycan metabolism; cellulose degradation.</text>
</comment>
<evidence type="ECO:0000256" key="5">
    <source>
        <dbReference type="ARBA" id="ARBA00023295"/>
    </source>
</evidence>
<dbReference type="Pfam" id="PF07691">
    <property type="entry name" value="PA14"/>
    <property type="match status" value="1"/>
</dbReference>
<keyword evidence="4 6" id="KW-0378">Hydrolase</keyword>
<comment type="similarity">
    <text evidence="2 6">Belongs to the glycosyl hydrolase 3 family.</text>
</comment>
<protein>
    <recommendedName>
        <fullName evidence="3 6">beta-glucosidase</fullName>
        <ecNumber evidence="3 6">3.2.1.21</ecNumber>
    </recommendedName>
</protein>
<dbReference type="Pfam" id="PF14310">
    <property type="entry name" value="Fn3-like"/>
    <property type="match status" value="1"/>
</dbReference>
<dbReference type="PROSITE" id="PS51820">
    <property type="entry name" value="PA14"/>
    <property type="match status" value="1"/>
</dbReference>
<dbReference type="InterPro" id="IPR001764">
    <property type="entry name" value="Glyco_hydro_3_N"/>
</dbReference>
<dbReference type="Gene3D" id="2.60.120.260">
    <property type="entry name" value="Galactose-binding domain-like"/>
    <property type="match status" value="1"/>
</dbReference>
<evidence type="ECO:0000256" key="1">
    <source>
        <dbReference type="ARBA" id="ARBA00000448"/>
    </source>
</evidence>
<proteinExistence type="inferred from homology"/>
<feature type="domain" description="PA14" evidence="7">
    <location>
        <begin position="393"/>
        <end position="552"/>
    </location>
</feature>
<keyword evidence="5 6" id="KW-0326">Glycosidase</keyword>
<gene>
    <name evidence="8" type="ORF">LIPSTDRAFT_3714</name>
</gene>
<name>A0A1E3Q6U6_LIPST</name>
<dbReference type="SMART" id="SM01217">
    <property type="entry name" value="Fn3_like"/>
    <property type="match status" value="1"/>
</dbReference>
<dbReference type="PROSITE" id="PS00775">
    <property type="entry name" value="GLYCOSYL_HYDROL_F3"/>
    <property type="match status" value="1"/>
</dbReference>
<dbReference type="GO" id="GO:0030245">
    <property type="term" value="P:cellulose catabolic process"/>
    <property type="evidence" value="ECO:0007669"/>
    <property type="project" value="UniProtKB-UniPathway"/>
</dbReference>
<dbReference type="GO" id="GO:0008422">
    <property type="term" value="F:beta-glucosidase activity"/>
    <property type="evidence" value="ECO:0007669"/>
    <property type="project" value="UniProtKB-EC"/>
</dbReference>
<dbReference type="EMBL" id="KV454294">
    <property type="protein sequence ID" value="ODQ73391.1"/>
    <property type="molecule type" value="Genomic_DNA"/>
</dbReference>
<dbReference type="EC" id="3.2.1.21" evidence="3 6"/>
<dbReference type="InterPro" id="IPR036962">
    <property type="entry name" value="Glyco_hydro_3_N_sf"/>
</dbReference>
<organism evidence="8 9">
    <name type="scientific">Lipomyces starkeyi NRRL Y-11557</name>
    <dbReference type="NCBI Taxonomy" id="675824"/>
    <lineage>
        <taxon>Eukaryota</taxon>
        <taxon>Fungi</taxon>
        <taxon>Dikarya</taxon>
        <taxon>Ascomycota</taxon>
        <taxon>Saccharomycotina</taxon>
        <taxon>Lipomycetes</taxon>
        <taxon>Lipomycetales</taxon>
        <taxon>Lipomycetaceae</taxon>
        <taxon>Lipomyces</taxon>
    </lineage>
</organism>
<dbReference type="InterPro" id="IPR002772">
    <property type="entry name" value="Glyco_hydro_3_C"/>
</dbReference>
<evidence type="ECO:0000256" key="3">
    <source>
        <dbReference type="ARBA" id="ARBA00012744"/>
    </source>
</evidence>
<keyword evidence="6" id="KW-0624">Polysaccharide degradation</keyword>
<dbReference type="Pfam" id="PF01915">
    <property type="entry name" value="Glyco_hydro_3_C"/>
    <property type="match status" value="1"/>
</dbReference>
<sequence>MDVERIIRDANLREKVSLLAGLDFWHTTPLDRFDVPSIRCSDGPNGVRGTKFFNNVPAICIPCGTGLGATWNKELIFHAGILLSSECMAKGAHAWLGPTINMLRSPLNGRGFESFSEDPFLSGILAASIINGVQSNGTLAVLKHFVANDQETEKISVDVLVSDRALREIYLKPFQLALRHSSPASVMASYSKVQGVHCSESKQLLTNILRDEWGFHGLIMSDWFGTYSLEAALEAGLDLEMPGPARFRTPLTLSAVTSGKLKEDAINTSCRNLLNFVNKASQNVSKHEEEKDTPEDRLLNYRLACESIVLLKNDNNILPIPADCGELAIIGPNAKLGAACGGGSASLRPYYTSSILEGIERQVAPGTQIHYEVGTYGHILQPLLDKSAVCNMDGRPGVTIEFFNEPSRIAGRKAFDRIEVPDAAYQLMDYTHPDAKEVFYISMSMYFTPQKSGRYEFGLAVYGTANLYINDQLIIENTTSQRPGGLFFGRGSAEEKATWEMEAQVCYLLRVECGSAATSTLAGQFPVTLPGGACRLGGCLQIDPEESVQQAVDLARKCKYTIVVVGLNSDYEKEGTDRQNMDLPAGVEELVKAVLSVQRDAVIVTQSGTPVSMSFSRQASTMIHSWYGGNEGGNAVGAVLFGKFNPCGKLPMTFPKRLEDNPSFLSFGTDNGKLHYSEDVFVGYRWYDARKIEPEFRFGHGLSYTTFLISDITFGNDGVDVVVENSGRREGAEVLQLYVSRLAGSTSAFKHPLKELKGFEKIHLQPQERKTVKFVLDRESTSCWDEKRNAWCCEKGTYEVAIMATGQTLKGSFEVAETVWWNGL</sequence>
<evidence type="ECO:0000313" key="8">
    <source>
        <dbReference type="EMBL" id="ODQ73391.1"/>
    </source>
</evidence>
<evidence type="ECO:0000313" key="9">
    <source>
        <dbReference type="Proteomes" id="UP000094385"/>
    </source>
</evidence>
<dbReference type="STRING" id="675824.A0A1E3Q6U6"/>